<evidence type="ECO:0000313" key="1">
    <source>
        <dbReference type="EMBL" id="RNA02343.1"/>
    </source>
</evidence>
<evidence type="ECO:0000313" key="2">
    <source>
        <dbReference type="Proteomes" id="UP000276133"/>
    </source>
</evidence>
<name>A0A3M7PTI8_BRAPC</name>
<dbReference type="EMBL" id="REGN01008915">
    <property type="protein sequence ID" value="RNA02343.1"/>
    <property type="molecule type" value="Genomic_DNA"/>
</dbReference>
<dbReference type="STRING" id="10195.A0A3M7PTI8"/>
<dbReference type="Proteomes" id="UP000276133">
    <property type="component" value="Unassembled WGS sequence"/>
</dbReference>
<organism evidence="1 2">
    <name type="scientific">Brachionus plicatilis</name>
    <name type="common">Marine rotifer</name>
    <name type="synonym">Brachionus muelleri</name>
    <dbReference type="NCBI Taxonomy" id="10195"/>
    <lineage>
        <taxon>Eukaryota</taxon>
        <taxon>Metazoa</taxon>
        <taxon>Spiralia</taxon>
        <taxon>Gnathifera</taxon>
        <taxon>Rotifera</taxon>
        <taxon>Eurotatoria</taxon>
        <taxon>Monogononta</taxon>
        <taxon>Pseudotrocha</taxon>
        <taxon>Ploima</taxon>
        <taxon>Brachionidae</taxon>
        <taxon>Brachionus</taxon>
    </lineage>
</organism>
<dbReference type="AlphaFoldDB" id="A0A3M7PTI8"/>
<proteinExistence type="predicted"/>
<accession>A0A3M7PTI8</accession>
<comment type="caution">
    <text evidence="1">The sequence shown here is derived from an EMBL/GenBank/DDBJ whole genome shotgun (WGS) entry which is preliminary data.</text>
</comment>
<protein>
    <submittedName>
        <fullName evidence="1">Uncharacterized protein</fullName>
    </submittedName>
</protein>
<sequence>MKQLLFHLCRSLQNLCKFCKIAPYLKRNLFAQILQTSTEGETTVVSLCFIYGTILYEISRCPKMKVYSVELKRLTYEQVVEIFTEIEFPKSGDVIIFWSSESLKHNDWTTDGFKWKNQGTRKALIPTSPNDPAVYKNYYQMINRNKCINKEVIKDVYFFKDQAMPIIVHYLDKKTKVNSLLEYDSGPHGNVKSKENAENYQRTLPSVLGQIKENVSKRAPHLVYKETSKKRAVNKLKRFTYDVIANCHLMHFSLGFPNLILTAPDIRIICIDEELLLETKKAMAAFNSDNRICFQFDTPFNMTGYYVSVLS</sequence>
<reference evidence="1 2" key="1">
    <citation type="journal article" date="2018" name="Sci. Rep.">
        <title>Genomic signatures of local adaptation to the degree of environmental predictability in rotifers.</title>
        <authorList>
            <person name="Franch-Gras L."/>
            <person name="Hahn C."/>
            <person name="Garcia-Roger E.M."/>
            <person name="Carmona M.J."/>
            <person name="Serra M."/>
            <person name="Gomez A."/>
        </authorList>
    </citation>
    <scope>NUCLEOTIDE SEQUENCE [LARGE SCALE GENOMIC DNA]</scope>
    <source>
        <strain evidence="1">HYR1</strain>
    </source>
</reference>
<gene>
    <name evidence="1" type="ORF">BpHYR1_007523</name>
</gene>
<keyword evidence="2" id="KW-1185">Reference proteome</keyword>